<keyword evidence="1" id="KW-1133">Transmembrane helix</keyword>
<name>A0A3S9Y4B2_9ACTN</name>
<keyword evidence="1" id="KW-0472">Membrane</keyword>
<evidence type="ECO:0000313" key="3">
    <source>
        <dbReference type="Proteomes" id="UP000275579"/>
    </source>
</evidence>
<dbReference type="EMBL" id="CP029042">
    <property type="protein sequence ID" value="AZS69858.1"/>
    <property type="molecule type" value="Genomic_DNA"/>
</dbReference>
<protein>
    <recommendedName>
        <fullName evidence="4">DUF3592 domain-containing protein</fullName>
    </recommendedName>
</protein>
<proteinExistence type="predicted"/>
<feature type="transmembrane region" description="Helical" evidence="1">
    <location>
        <begin position="6"/>
        <end position="28"/>
    </location>
</feature>
<organism evidence="2 3">
    <name type="scientific">Streptomyces lydicus</name>
    <dbReference type="NCBI Taxonomy" id="47763"/>
    <lineage>
        <taxon>Bacteria</taxon>
        <taxon>Bacillati</taxon>
        <taxon>Actinomycetota</taxon>
        <taxon>Actinomycetes</taxon>
        <taxon>Kitasatosporales</taxon>
        <taxon>Streptomycetaceae</taxon>
        <taxon>Streptomyces</taxon>
    </lineage>
</organism>
<reference evidence="2 3" key="1">
    <citation type="submission" date="2018-04" db="EMBL/GenBank/DDBJ databases">
        <title>Complete genome sequences of Streptomyces lydicus strain WYEC and characterization of antagonistic properties of biological control agents.</title>
        <authorList>
            <person name="Mariita R.M."/>
            <person name="Sello J.K."/>
        </authorList>
    </citation>
    <scope>NUCLEOTIDE SEQUENCE [LARGE SCALE GENOMIC DNA]</scope>
    <source>
        <strain evidence="2 3">WYEC 108</strain>
    </source>
</reference>
<sequence>MDAGAVAVLAGFAAFGGLLAVLAGAYGLRQARRVRRTGVRVEALVKRPPGSASDEPAQARPLLQFATEDDRVLEVACPVTPSRRRPLNDGDHVLVLYDPADPRTVVVQDLERRGPEHAFITAGALVMLLALALVAFAVATR</sequence>
<accession>A0A3S9Y4B2</accession>
<evidence type="ECO:0000256" key="1">
    <source>
        <dbReference type="SAM" id="Phobius"/>
    </source>
</evidence>
<dbReference type="AlphaFoldDB" id="A0A3S9Y4B2"/>
<dbReference type="Proteomes" id="UP000275579">
    <property type="component" value="Chromosome"/>
</dbReference>
<keyword evidence="1" id="KW-0812">Transmembrane</keyword>
<gene>
    <name evidence="2" type="ORF">DDE74_01765</name>
</gene>
<evidence type="ECO:0008006" key="4">
    <source>
        <dbReference type="Google" id="ProtNLM"/>
    </source>
</evidence>
<evidence type="ECO:0000313" key="2">
    <source>
        <dbReference type="EMBL" id="AZS69858.1"/>
    </source>
</evidence>
<feature type="transmembrane region" description="Helical" evidence="1">
    <location>
        <begin position="118"/>
        <end position="139"/>
    </location>
</feature>
<dbReference type="RefSeq" id="WP_127149088.1">
    <property type="nucleotide sequence ID" value="NZ_CP029042.1"/>
</dbReference>